<evidence type="ECO:0000256" key="1">
    <source>
        <dbReference type="SAM" id="MobiDB-lite"/>
    </source>
</evidence>
<feature type="compositionally biased region" description="Polar residues" evidence="1">
    <location>
        <begin position="24"/>
        <end position="37"/>
    </location>
</feature>
<feature type="compositionally biased region" description="Polar residues" evidence="1">
    <location>
        <begin position="358"/>
        <end position="368"/>
    </location>
</feature>
<feature type="region of interest" description="Disordered" evidence="1">
    <location>
        <begin position="171"/>
        <end position="247"/>
    </location>
</feature>
<comment type="caution">
    <text evidence="2">The sequence shown here is derived from an EMBL/GenBank/DDBJ whole genome shotgun (WGS) entry which is preliminary data.</text>
</comment>
<organism evidence="2 3">
    <name type="scientific">Linnemannia gamsii</name>
    <dbReference type="NCBI Taxonomy" id="64522"/>
    <lineage>
        <taxon>Eukaryota</taxon>
        <taxon>Fungi</taxon>
        <taxon>Fungi incertae sedis</taxon>
        <taxon>Mucoromycota</taxon>
        <taxon>Mortierellomycotina</taxon>
        <taxon>Mortierellomycetes</taxon>
        <taxon>Mortierellales</taxon>
        <taxon>Mortierellaceae</taxon>
        <taxon>Linnemannia</taxon>
    </lineage>
</organism>
<proteinExistence type="predicted"/>
<feature type="region of interest" description="Disordered" evidence="1">
    <location>
        <begin position="272"/>
        <end position="377"/>
    </location>
</feature>
<feature type="compositionally biased region" description="Low complexity" evidence="1">
    <location>
        <begin position="287"/>
        <end position="297"/>
    </location>
</feature>
<gene>
    <name evidence="2" type="ORF">BGZ96_004810</name>
</gene>
<feature type="compositionally biased region" description="Polar residues" evidence="1">
    <location>
        <begin position="429"/>
        <end position="443"/>
    </location>
</feature>
<feature type="compositionally biased region" description="Low complexity" evidence="1">
    <location>
        <begin position="130"/>
        <end position="140"/>
    </location>
</feature>
<feature type="compositionally biased region" description="Polar residues" evidence="1">
    <location>
        <begin position="224"/>
        <end position="238"/>
    </location>
</feature>
<protein>
    <submittedName>
        <fullName evidence="2">Uncharacterized protein</fullName>
    </submittedName>
</protein>
<name>A0ABQ7K622_9FUNG</name>
<feature type="region of interest" description="Disordered" evidence="1">
    <location>
        <begin position="650"/>
        <end position="697"/>
    </location>
</feature>
<sequence>MKRAIKSFLGIKSKSKKDKDHPSENITTSTVNSTLNSAGDPHRHSSNSNQASVIVHDATSESYGPQPTRNTIEVQRRQRSSATGESSRALRPRPQSEIAHNNRTRTHSEQTEILAARRLYFHQPQLIDRGAGASGPASASHNSIDGNLSNKSSQDHIISTRGTTIAAATQALTPPLAQDRGYGTDPRQEAGPDDNDYPLSTRNSSDDSCNQTLKRKTQLCDPESLQSTPLNVVHANSSGEDKRETFRGKVELVNKRDEMDLTGVYNKTTPFQHQHNRLQGHQDREQGYAQGQGQTQGSSKAPQYRSPDLERTLSPVPDPGPAPNPTSQADSKKRFSLSSLTSRAIFNKRSDTPASKGKGTNRSNTQSDISDKGSPEVRQFDLDVDQFIRDNTILGLEKHPYRVGLDYELQLQALAYATNLAEARETDQMEPTLQQSKEGTTITLEDPVSVVPQESVPITSQPRPPSVQPRPLSIQSKGPPSIPLLSISDSPPSRITDTSESKRLSNTSRGTSHRTAHRIVYSADLANGLPKGHIAREGNYEIVPTKRFSASSAKTNNTSSKSYTTTHVMTTADNMDGVPGGPAPSAVTLIIRPENRGKSHRIITTATTASAANKQEFNNTFGRSSVFASINSVGSSESGEHGSEQFMSIRTGSTLGGDTKQSDFGTSKKRAEGQETGPERALVDFLGKLSPESKAGM</sequence>
<feature type="compositionally biased region" description="Low complexity" evidence="1">
    <location>
        <begin position="483"/>
        <end position="493"/>
    </location>
</feature>
<dbReference type="EMBL" id="JAAAIM010000223">
    <property type="protein sequence ID" value="KAG0291816.1"/>
    <property type="molecule type" value="Genomic_DNA"/>
</dbReference>
<reference evidence="2 3" key="1">
    <citation type="journal article" date="2020" name="Fungal Divers.">
        <title>Resolving the Mortierellaceae phylogeny through synthesis of multi-gene phylogenetics and phylogenomics.</title>
        <authorList>
            <person name="Vandepol N."/>
            <person name="Liber J."/>
            <person name="Desiro A."/>
            <person name="Na H."/>
            <person name="Kennedy M."/>
            <person name="Barry K."/>
            <person name="Grigoriev I.V."/>
            <person name="Miller A.N."/>
            <person name="O'Donnell K."/>
            <person name="Stajich J.E."/>
            <person name="Bonito G."/>
        </authorList>
    </citation>
    <scope>NUCLEOTIDE SEQUENCE [LARGE SCALE GENOMIC DNA]</scope>
    <source>
        <strain evidence="2 3">AD045</strain>
    </source>
</reference>
<feature type="compositionally biased region" description="Polar residues" evidence="1">
    <location>
        <begin position="60"/>
        <end position="73"/>
    </location>
</feature>
<feature type="compositionally biased region" description="Polar residues" evidence="1">
    <location>
        <begin position="198"/>
        <end position="212"/>
    </location>
</feature>
<keyword evidence="3" id="KW-1185">Reference proteome</keyword>
<dbReference type="Proteomes" id="UP001194696">
    <property type="component" value="Unassembled WGS sequence"/>
</dbReference>
<feature type="region of interest" description="Disordered" evidence="1">
    <location>
        <begin position="1"/>
        <end position="109"/>
    </location>
</feature>
<feature type="compositionally biased region" description="Basic and acidic residues" evidence="1">
    <location>
        <begin position="669"/>
        <end position="682"/>
    </location>
</feature>
<evidence type="ECO:0000313" key="2">
    <source>
        <dbReference type="EMBL" id="KAG0291816.1"/>
    </source>
</evidence>
<accession>A0ABQ7K622</accession>
<feature type="region of interest" description="Disordered" evidence="1">
    <location>
        <begin position="424"/>
        <end position="514"/>
    </location>
</feature>
<feature type="region of interest" description="Disordered" evidence="1">
    <location>
        <begin position="128"/>
        <end position="154"/>
    </location>
</feature>
<evidence type="ECO:0000313" key="3">
    <source>
        <dbReference type="Proteomes" id="UP001194696"/>
    </source>
</evidence>
<feature type="compositionally biased region" description="Polar residues" evidence="1">
    <location>
        <begin position="141"/>
        <end position="154"/>
    </location>
</feature>